<evidence type="ECO:0000313" key="1">
    <source>
        <dbReference type="EMBL" id="BDE17607.1"/>
    </source>
</evidence>
<dbReference type="AlphaFoldDB" id="A0A9C7BUR0"/>
<dbReference type="InterPro" id="IPR012675">
    <property type="entry name" value="Beta-grasp_dom_sf"/>
</dbReference>
<protein>
    <submittedName>
        <fullName evidence="1">Thiamine biosynthesis protein</fullName>
    </submittedName>
</protein>
<keyword evidence="2" id="KW-1185">Reference proteome</keyword>
<dbReference type="InterPro" id="IPR010035">
    <property type="entry name" value="Thi_S"/>
</dbReference>
<dbReference type="InterPro" id="IPR016155">
    <property type="entry name" value="Mopterin_synth/thiamin_S_b"/>
</dbReference>
<gene>
    <name evidence="1" type="primary">thiS</name>
    <name evidence="1" type="ORF">GpartN1_CHLp101</name>
</gene>
<reference evidence="1" key="1">
    <citation type="journal article" date="2022" name="Proc. Natl. Acad. Sci. U.S.A.">
        <title>Life cycle and functional genomics of the unicellular red alga Galdieria for elucidating algal and plant evolution and industrial use.</title>
        <authorList>
            <person name="Hirooka S."/>
            <person name="Itabashi T."/>
            <person name="Ichinose T.M."/>
            <person name="Onuma R."/>
            <person name="Fujiwara T."/>
            <person name="Yamashita S."/>
            <person name="Jong L.W."/>
            <person name="Tomita R."/>
            <person name="Iwane A.H."/>
            <person name="Miyagishima S.Y."/>
        </authorList>
    </citation>
    <scope>NUCLEOTIDE SEQUENCE</scope>
    <source>
        <strain evidence="1">NBRC 102759</strain>
    </source>
</reference>
<dbReference type="CDD" id="cd00565">
    <property type="entry name" value="Ubl_ThiS"/>
    <property type="match status" value="1"/>
</dbReference>
<dbReference type="Gene3D" id="3.10.20.30">
    <property type="match status" value="1"/>
</dbReference>
<dbReference type="EMBL" id="AP025529">
    <property type="protein sequence ID" value="BDE17607.1"/>
    <property type="molecule type" value="Genomic_DNA"/>
</dbReference>
<geneLocation type="chloroplast" evidence="1"/>
<dbReference type="SUPFAM" id="SSF54285">
    <property type="entry name" value="MoaD/ThiS"/>
    <property type="match status" value="1"/>
</dbReference>
<accession>A0A9C7BUR0</accession>
<dbReference type="OrthoDB" id="4961at2759"/>
<dbReference type="NCBIfam" id="TIGR01683">
    <property type="entry name" value="thiS"/>
    <property type="match status" value="1"/>
</dbReference>
<proteinExistence type="predicted"/>
<sequence>MKSILIYINGKNYYCSPYMTISELIKYLNFDINLIVIEYNKEIISKNLWSVTNLREGDKIEILTLVGGG</sequence>
<organism evidence="1 2">
    <name type="scientific">Galdieria partita</name>
    <dbReference type="NCBI Taxonomy" id="83374"/>
    <lineage>
        <taxon>Eukaryota</taxon>
        <taxon>Rhodophyta</taxon>
        <taxon>Bangiophyceae</taxon>
        <taxon>Galdieriales</taxon>
        <taxon>Galdieriaceae</taxon>
        <taxon>Galdieria</taxon>
    </lineage>
</organism>
<dbReference type="PANTHER" id="PTHR34472">
    <property type="entry name" value="SULFUR CARRIER PROTEIN THIS"/>
    <property type="match status" value="1"/>
</dbReference>
<keyword evidence="1" id="KW-0150">Chloroplast</keyword>
<dbReference type="Proteomes" id="UP001061958">
    <property type="component" value="Chloroplast Pltd"/>
</dbReference>
<dbReference type="InterPro" id="IPR003749">
    <property type="entry name" value="ThiS/MoaD-like"/>
</dbReference>
<keyword evidence="1" id="KW-0934">Plastid</keyword>
<dbReference type="PANTHER" id="PTHR34472:SF1">
    <property type="entry name" value="SULFUR CARRIER PROTEIN THIS"/>
    <property type="match status" value="1"/>
</dbReference>
<dbReference type="Pfam" id="PF02597">
    <property type="entry name" value="ThiS"/>
    <property type="match status" value="1"/>
</dbReference>
<evidence type="ECO:0000313" key="2">
    <source>
        <dbReference type="Proteomes" id="UP001061958"/>
    </source>
</evidence>
<name>A0A9C7BUR0_9RHOD</name>